<evidence type="ECO:0000313" key="13">
    <source>
        <dbReference type="Proteomes" id="UP000694568"/>
    </source>
</evidence>
<evidence type="ECO:0000256" key="2">
    <source>
        <dbReference type="ARBA" id="ARBA00011432"/>
    </source>
</evidence>
<dbReference type="InterPro" id="IPR020604">
    <property type="entry name" value="CTF/NFI_DNA-bd-dom"/>
</dbReference>
<comment type="similarity">
    <text evidence="9">Belongs to the CTF/NF-I family.</text>
</comment>
<evidence type="ECO:0000256" key="5">
    <source>
        <dbReference type="ARBA" id="ARBA00023125"/>
    </source>
</evidence>
<evidence type="ECO:0000313" key="12">
    <source>
        <dbReference type="Ensembl" id="ENSSLUP00000009701.1"/>
    </source>
</evidence>
<dbReference type="Ensembl" id="ENSSLUT00000010011.1">
    <property type="protein sequence ID" value="ENSSLUP00000009701.1"/>
    <property type="gene ID" value="ENSSLUG00000004549.1"/>
</dbReference>
<name>A0A8C9XE26_SANLU</name>
<evidence type="ECO:0000256" key="9">
    <source>
        <dbReference type="RuleBase" id="RU000690"/>
    </source>
</evidence>
<comment type="subcellular location">
    <subcellularLocation>
        <location evidence="1 9">Nucleus</location>
    </subcellularLocation>
</comment>
<dbReference type="PROSITE" id="PS51080">
    <property type="entry name" value="CTF_NFI_2"/>
    <property type="match status" value="1"/>
</dbReference>
<dbReference type="GO" id="GO:0000978">
    <property type="term" value="F:RNA polymerase II cis-regulatory region sequence-specific DNA binding"/>
    <property type="evidence" value="ECO:0007669"/>
    <property type="project" value="TreeGrafter"/>
</dbReference>
<keyword evidence="7 9" id="KW-0804">Transcription</keyword>
<dbReference type="InterPro" id="IPR003619">
    <property type="entry name" value="MAD_homology1_Dwarfin-type"/>
</dbReference>
<evidence type="ECO:0000256" key="1">
    <source>
        <dbReference type="ARBA" id="ARBA00004123"/>
    </source>
</evidence>
<sequence length="533" mass="58569">TFSPYSLSVQPPNTSSLCRQDEFHPFIEALLPHVRAFSYTWFNLQARKRKYFKKHEKRMTKDEERAVKDELLGEKPEIKQKWASRLLAKLRKDIRPEFREDFVLTITGKKAPCCVLSNPDQKGKIRRIDCLRQADKVWRLDLVMVILFKGSPLESTDGERLVKSPQCSNHGLCVQPHHIGVTVKELDLYLAYFVHTPEQSGQSDNSNQQGDTDVKPPPNGHLSFQDCFVTSGVWNVAELVRVSQTPVATATGPNFSLADLDSPGYYNINQVTLGRRSITSTPSTSSNKRKSIDDSEMESPVDDVFYSGRSPAAGSSSQSSGWPNDVDAGLSSPGSLKKPGKFDFSALSSQTRSPRMAFTHHPLPMLAGVRPGSPRASASALHFPSPSIIQQSSPYFTHPTIRYHHHPGQDPLKEFVQFVCADGSGQAGGQPNGSGQSKMPGSFLLPPPPPVARPVPLPMPDSKPNSTPPDGGLSSSASPSYSTPGATASNRFVGIGSRDNNFLNIPQQTQVGVWDTLAVFVSMCRNEEVIRLF</sequence>
<comment type="function">
    <text evidence="9">Recognizes and binds the palindromic sequence 5'-TTGGCNNNNNGCCAA-3' present in viral and cellular promoters and in the origin of replication of adenovirus type 2. These proteins are individually capable of activating transcription and replication.</text>
</comment>
<feature type="region of interest" description="Disordered" evidence="10">
    <location>
        <begin position="423"/>
        <end position="485"/>
    </location>
</feature>
<evidence type="ECO:0000256" key="3">
    <source>
        <dbReference type="ARBA" id="ARBA00022705"/>
    </source>
</evidence>
<dbReference type="Pfam" id="PF10524">
    <property type="entry name" value="NfI_DNAbd_pre-N"/>
    <property type="match status" value="1"/>
</dbReference>
<dbReference type="AlphaFoldDB" id="A0A8C9XE26"/>
<keyword evidence="6 9" id="KW-0010">Activator</keyword>
<feature type="compositionally biased region" description="Low complexity" evidence="10">
    <location>
        <begin position="468"/>
        <end position="485"/>
    </location>
</feature>
<dbReference type="InterPro" id="IPR019739">
    <property type="entry name" value="CTF/NFI_DNA-bd_CS"/>
</dbReference>
<feature type="compositionally biased region" description="Low complexity" evidence="10">
    <location>
        <begin position="307"/>
        <end position="321"/>
    </location>
</feature>
<feature type="region of interest" description="Disordered" evidence="10">
    <location>
        <begin position="277"/>
        <end position="346"/>
    </location>
</feature>
<comment type="subunit">
    <text evidence="2 9">Binds DNA as a homodimer.</text>
</comment>
<accession>A0A8C9XE26</accession>
<keyword evidence="3 9" id="KW-0235">DNA replication</keyword>
<dbReference type="GO" id="GO:0005634">
    <property type="term" value="C:nucleus"/>
    <property type="evidence" value="ECO:0007669"/>
    <property type="project" value="UniProtKB-SubCell"/>
</dbReference>
<dbReference type="PROSITE" id="PS00349">
    <property type="entry name" value="CTF_NFI_1"/>
    <property type="match status" value="1"/>
</dbReference>
<dbReference type="Proteomes" id="UP000694568">
    <property type="component" value="Unplaced"/>
</dbReference>
<reference evidence="12" key="2">
    <citation type="submission" date="2025-09" db="UniProtKB">
        <authorList>
            <consortium name="Ensembl"/>
        </authorList>
    </citation>
    <scope>IDENTIFICATION</scope>
</reference>
<protein>
    <recommendedName>
        <fullName evidence="9">Nuclear factor 1</fullName>
    </recommendedName>
</protein>
<gene>
    <name evidence="12" type="primary">nfixb</name>
</gene>
<dbReference type="Pfam" id="PF03165">
    <property type="entry name" value="MH1"/>
    <property type="match status" value="1"/>
</dbReference>
<feature type="compositionally biased region" description="Pro residues" evidence="10">
    <location>
        <begin position="445"/>
        <end position="461"/>
    </location>
</feature>
<dbReference type="GeneTree" id="ENSGT00950000182916"/>
<feature type="domain" description="CTF/NF-I" evidence="11">
    <location>
        <begin position="13"/>
        <end position="205"/>
    </location>
</feature>
<feature type="compositionally biased region" description="Low complexity" evidence="10">
    <location>
        <begin position="199"/>
        <end position="211"/>
    </location>
</feature>
<keyword evidence="4 9" id="KW-0805">Transcription regulation</keyword>
<evidence type="ECO:0000256" key="4">
    <source>
        <dbReference type="ARBA" id="ARBA00023015"/>
    </source>
</evidence>
<evidence type="ECO:0000256" key="7">
    <source>
        <dbReference type="ARBA" id="ARBA00023163"/>
    </source>
</evidence>
<keyword evidence="8 9" id="KW-0539">Nucleus</keyword>
<dbReference type="PANTHER" id="PTHR11492">
    <property type="entry name" value="NUCLEAR FACTOR I"/>
    <property type="match status" value="1"/>
</dbReference>
<dbReference type="InterPro" id="IPR019548">
    <property type="entry name" value="CTF/NFI_DNA-bd_N"/>
</dbReference>
<dbReference type="PANTHER" id="PTHR11492:SF3">
    <property type="entry name" value="NUCLEAR FACTOR 1 X-TYPE"/>
    <property type="match status" value="1"/>
</dbReference>
<evidence type="ECO:0000256" key="6">
    <source>
        <dbReference type="ARBA" id="ARBA00023159"/>
    </source>
</evidence>
<organism evidence="12 13">
    <name type="scientific">Sander lucioperca</name>
    <name type="common">Pike-perch</name>
    <name type="synonym">Perca lucioperca</name>
    <dbReference type="NCBI Taxonomy" id="283035"/>
    <lineage>
        <taxon>Eukaryota</taxon>
        <taxon>Metazoa</taxon>
        <taxon>Chordata</taxon>
        <taxon>Craniata</taxon>
        <taxon>Vertebrata</taxon>
        <taxon>Euteleostomi</taxon>
        <taxon>Actinopterygii</taxon>
        <taxon>Neopterygii</taxon>
        <taxon>Teleostei</taxon>
        <taxon>Neoteleostei</taxon>
        <taxon>Acanthomorphata</taxon>
        <taxon>Eupercaria</taxon>
        <taxon>Perciformes</taxon>
        <taxon>Percoidei</taxon>
        <taxon>Percidae</taxon>
        <taxon>Luciopercinae</taxon>
        <taxon>Sander</taxon>
    </lineage>
</organism>
<dbReference type="GO" id="GO:0045893">
    <property type="term" value="P:positive regulation of DNA-templated transcription"/>
    <property type="evidence" value="ECO:0007669"/>
    <property type="project" value="UniProtKB-ARBA"/>
</dbReference>
<feature type="region of interest" description="Disordered" evidence="10">
    <location>
        <begin position="198"/>
        <end position="221"/>
    </location>
</feature>
<reference evidence="12" key="1">
    <citation type="submission" date="2025-08" db="UniProtKB">
        <authorList>
            <consortium name="Ensembl"/>
        </authorList>
    </citation>
    <scope>IDENTIFICATION</scope>
</reference>
<dbReference type="InterPro" id="IPR000647">
    <property type="entry name" value="CTF/NFI"/>
</dbReference>
<dbReference type="SMART" id="SM00523">
    <property type="entry name" value="DWA"/>
    <property type="match status" value="1"/>
</dbReference>
<proteinExistence type="inferred from homology"/>
<evidence type="ECO:0000256" key="8">
    <source>
        <dbReference type="ARBA" id="ARBA00023242"/>
    </source>
</evidence>
<dbReference type="GO" id="GO:0000981">
    <property type="term" value="F:DNA-binding transcription factor activity, RNA polymerase II-specific"/>
    <property type="evidence" value="ECO:0007669"/>
    <property type="project" value="TreeGrafter"/>
</dbReference>
<dbReference type="GO" id="GO:0006260">
    <property type="term" value="P:DNA replication"/>
    <property type="evidence" value="ECO:0007669"/>
    <property type="project" value="UniProtKB-KW"/>
</dbReference>
<keyword evidence="13" id="KW-1185">Reference proteome</keyword>
<feature type="compositionally biased region" description="Low complexity" evidence="10">
    <location>
        <begin position="277"/>
        <end position="286"/>
    </location>
</feature>
<evidence type="ECO:0000256" key="10">
    <source>
        <dbReference type="SAM" id="MobiDB-lite"/>
    </source>
</evidence>
<dbReference type="Pfam" id="PF00859">
    <property type="entry name" value="CTF_NFI"/>
    <property type="match status" value="1"/>
</dbReference>
<evidence type="ECO:0000259" key="11">
    <source>
        <dbReference type="PROSITE" id="PS51080"/>
    </source>
</evidence>
<keyword evidence="5 9" id="KW-0238">DNA-binding</keyword>